<dbReference type="GO" id="GO:0008270">
    <property type="term" value="F:zinc ion binding"/>
    <property type="evidence" value="ECO:0007669"/>
    <property type="project" value="UniProtKB-UniRule"/>
</dbReference>
<dbReference type="InterPro" id="IPR034016">
    <property type="entry name" value="M1_APN-typ"/>
</dbReference>
<evidence type="ECO:0000256" key="16">
    <source>
        <dbReference type="PIRSR" id="PIRSR634016-4"/>
    </source>
</evidence>
<comment type="similarity">
    <text evidence="2 17">Belongs to the peptidase M1 family.</text>
</comment>
<keyword evidence="4 17" id="KW-0645">Protease</keyword>
<keyword evidence="8 15" id="KW-0862">Zinc</keyword>
<dbReference type="Pfam" id="PF17900">
    <property type="entry name" value="Peptidase_M1_N"/>
    <property type="match status" value="1"/>
</dbReference>
<dbReference type="Gene3D" id="2.60.40.1730">
    <property type="entry name" value="tricorn interacting facor f3 domain"/>
    <property type="match status" value="1"/>
</dbReference>
<evidence type="ECO:0000256" key="9">
    <source>
        <dbReference type="ARBA" id="ARBA00022968"/>
    </source>
</evidence>
<gene>
    <name evidence="21" type="primary">anpeplb</name>
</gene>
<evidence type="ECO:0000259" key="19">
    <source>
        <dbReference type="Pfam" id="PF11838"/>
    </source>
</evidence>
<keyword evidence="5 17" id="KW-0812">Transmembrane</keyword>
<dbReference type="GO" id="GO:0005615">
    <property type="term" value="C:extracellular space"/>
    <property type="evidence" value="ECO:0007669"/>
    <property type="project" value="TreeGrafter"/>
</dbReference>
<dbReference type="GO" id="GO:0006508">
    <property type="term" value="P:proteolysis"/>
    <property type="evidence" value="ECO:0007669"/>
    <property type="project" value="UniProtKB-KW"/>
</dbReference>
<dbReference type="PANTHER" id="PTHR11533:SF259">
    <property type="entry name" value="AMINOPEPTIDASE"/>
    <property type="match status" value="1"/>
</dbReference>
<dbReference type="Gene3D" id="1.10.390.10">
    <property type="entry name" value="Neutral Protease Domain 2"/>
    <property type="match status" value="1"/>
</dbReference>
<evidence type="ECO:0000313" key="21">
    <source>
        <dbReference type="Ensembl" id="ENSOABP00000044916.2"/>
    </source>
</evidence>
<dbReference type="Pfam" id="PF11838">
    <property type="entry name" value="ERAP1_C"/>
    <property type="match status" value="1"/>
</dbReference>
<dbReference type="Proteomes" id="UP000472276">
    <property type="component" value="Unassembled WGS sequence"/>
</dbReference>
<evidence type="ECO:0000256" key="2">
    <source>
        <dbReference type="ARBA" id="ARBA00010136"/>
    </source>
</evidence>
<name>A0A668UZA1_OREAU</name>
<keyword evidence="7 17" id="KW-0378">Hydrolase</keyword>
<comment type="subcellular location">
    <subcellularLocation>
        <location evidence="1">Membrane</location>
        <topology evidence="1">Single-pass type II membrane protein</topology>
    </subcellularLocation>
</comment>
<dbReference type="FunFam" id="1.10.390.10:FF:000016">
    <property type="entry name" value="Glutamyl aminopeptidase"/>
    <property type="match status" value="1"/>
</dbReference>
<dbReference type="GO" id="GO:0043171">
    <property type="term" value="P:peptide catabolic process"/>
    <property type="evidence" value="ECO:0007669"/>
    <property type="project" value="TreeGrafter"/>
</dbReference>
<feature type="domain" description="Peptidase M1 membrane alanine aminopeptidase" evidence="18">
    <location>
        <begin position="322"/>
        <end position="553"/>
    </location>
</feature>
<evidence type="ECO:0000256" key="1">
    <source>
        <dbReference type="ARBA" id="ARBA00004606"/>
    </source>
</evidence>
<dbReference type="SUPFAM" id="SSF55486">
    <property type="entry name" value="Metalloproteases ('zincins'), catalytic domain"/>
    <property type="match status" value="1"/>
</dbReference>
<dbReference type="OMA" id="YFGIKNQ"/>
<protein>
    <recommendedName>
        <fullName evidence="17">Aminopeptidase</fullName>
        <ecNumber evidence="17">3.4.11.-</ecNumber>
    </recommendedName>
</protein>
<feature type="transmembrane region" description="Helical" evidence="17">
    <location>
        <begin position="12"/>
        <end position="33"/>
    </location>
</feature>
<dbReference type="InterPro" id="IPR045357">
    <property type="entry name" value="Aminopeptidase_N-like_N"/>
</dbReference>
<dbReference type="InterPro" id="IPR050344">
    <property type="entry name" value="Peptidase_M1_aminopeptidases"/>
</dbReference>
<dbReference type="InterPro" id="IPR001930">
    <property type="entry name" value="Peptidase_M1"/>
</dbReference>
<dbReference type="Ensembl" id="ENSOABT00000046094.2">
    <property type="protein sequence ID" value="ENSOABP00000044916.2"/>
    <property type="gene ID" value="ENSOABG00000020160.2"/>
</dbReference>
<dbReference type="PANTHER" id="PTHR11533">
    <property type="entry name" value="PROTEASE M1 ZINC METALLOPROTEASE"/>
    <property type="match status" value="1"/>
</dbReference>
<dbReference type="Gene3D" id="2.60.40.1910">
    <property type="match status" value="1"/>
</dbReference>
<keyword evidence="6 15" id="KW-0479">Metal-binding</keyword>
<feature type="domain" description="ERAP1-like C-terminal" evidence="19">
    <location>
        <begin position="625"/>
        <end position="942"/>
    </location>
</feature>
<accession>A0A668UZA1</accession>
<evidence type="ECO:0000313" key="22">
    <source>
        <dbReference type="Proteomes" id="UP000472276"/>
    </source>
</evidence>
<dbReference type="PRINTS" id="PR00756">
    <property type="entry name" value="ALADIPTASE"/>
</dbReference>
<dbReference type="GO" id="GO:0005886">
    <property type="term" value="C:plasma membrane"/>
    <property type="evidence" value="ECO:0007669"/>
    <property type="project" value="TreeGrafter"/>
</dbReference>
<dbReference type="Pfam" id="PF01433">
    <property type="entry name" value="Peptidase_M1"/>
    <property type="match status" value="1"/>
</dbReference>
<dbReference type="Gene3D" id="1.25.50.20">
    <property type="match status" value="1"/>
</dbReference>
<evidence type="ECO:0000256" key="17">
    <source>
        <dbReference type="RuleBase" id="RU364040"/>
    </source>
</evidence>
<evidence type="ECO:0000256" key="3">
    <source>
        <dbReference type="ARBA" id="ARBA00022438"/>
    </source>
</evidence>
<organism evidence="21 22">
    <name type="scientific">Oreochromis aureus</name>
    <name type="common">Israeli tilapia</name>
    <name type="synonym">Chromis aureus</name>
    <dbReference type="NCBI Taxonomy" id="47969"/>
    <lineage>
        <taxon>Eukaryota</taxon>
        <taxon>Metazoa</taxon>
        <taxon>Chordata</taxon>
        <taxon>Craniata</taxon>
        <taxon>Vertebrata</taxon>
        <taxon>Euteleostomi</taxon>
        <taxon>Actinopterygii</taxon>
        <taxon>Neopterygii</taxon>
        <taxon>Teleostei</taxon>
        <taxon>Neoteleostei</taxon>
        <taxon>Acanthomorphata</taxon>
        <taxon>Ovalentaria</taxon>
        <taxon>Cichlomorphae</taxon>
        <taxon>Cichliformes</taxon>
        <taxon>Cichlidae</taxon>
        <taxon>African cichlids</taxon>
        <taxon>Pseudocrenilabrinae</taxon>
        <taxon>Oreochromini</taxon>
        <taxon>Oreochromis</taxon>
    </lineage>
</organism>
<dbReference type="GO" id="GO:0070006">
    <property type="term" value="F:metalloaminopeptidase activity"/>
    <property type="evidence" value="ECO:0007669"/>
    <property type="project" value="TreeGrafter"/>
</dbReference>
<dbReference type="GO" id="GO:0005737">
    <property type="term" value="C:cytoplasm"/>
    <property type="evidence" value="ECO:0007669"/>
    <property type="project" value="TreeGrafter"/>
</dbReference>
<feature type="domain" description="Aminopeptidase N-like N-terminal" evidence="20">
    <location>
        <begin position="81"/>
        <end position="281"/>
    </location>
</feature>
<dbReference type="FunFam" id="1.25.50.20:FF:000012">
    <property type="entry name" value="Aminopeptidase N"/>
    <property type="match status" value="1"/>
</dbReference>
<keyword evidence="22" id="KW-1185">Reference proteome</keyword>
<reference evidence="21" key="1">
    <citation type="submission" date="2025-08" db="UniProtKB">
        <authorList>
            <consortium name="Ensembl"/>
        </authorList>
    </citation>
    <scope>IDENTIFICATION</scope>
</reference>
<evidence type="ECO:0000256" key="8">
    <source>
        <dbReference type="ARBA" id="ARBA00022833"/>
    </source>
</evidence>
<evidence type="ECO:0000256" key="13">
    <source>
        <dbReference type="ARBA" id="ARBA00023180"/>
    </source>
</evidence>
<keyword evidence="11 17" id="KW-0482">Metalloprotease</keyword>
<dbReference type="GO" id="GO:0042277">
    <property type="term" value="F:peptide binding"/>
    <property type="evidence" value="ECO:0007669"/>
    <property type="project" value="TreeGrafter"/>
</dbReference>
<feature type="binding site" evidence="15">
    <location>
        <position position="398"/>
    </location>
    <ligand>
        <name>Zn(2+)</name>
        <dbReference type="ChEBI" id="CHEBI:29105"/>
        <note>catalytic</note>
    </ligand>
</feature>
<dbReference type="SUPFAM" id="SSF63737">
    <property type="entry name" value="Leukotriene A4 hydrolase N-terminal domain"/>
    <property type="match status" value="1"/>
</dbReference>
<dbReference type="AlphaFoldDB" id="A0A668UZA1"/>
<keyword evidence="3 17" id="KW-0031">Aminopeptidase</keyword>
<dbReference type="CDD" id="cd09601">
    <property type="entry name" value="M1_APN-Q_like"/>
    <property type="match status" value="1"/>
</dbReference>
<proteinExistence type="inferred from homology"/>
<sequence length="971" mass="110845">MPLKFGTSKAIAIAFGVLTVSSIGGMLTMVILFKAQTQNITMTPPPTMPTTTLAPPPEMRLPKSLVPQKYKIVLAVQLYTKIIEEGNGSNPNITTPNQTMIFTGNSTVYFQCAQKTMSIFLNSRNLNVSSPVVLNEGANRNIKVSGLKHYDDESDFLELELMDALEAGGNYSLYLSFHGEVSDNLEALYLSRYTDGVFDYESVDDPNADRFIAATNLQPTDARKVFPCFDEPDMKAVFELTIIHRRESRALGNAAPRENNIIDDEWQYTIFKPTPKMSTYLFAFTVVDDSFTFTRSPISNTDRVEINTYARPEAIDAGHADYATEIARKLLRFYESQFELKYAMEKIDQIALPDLYPAAMENWGLITYQEGFLLYQEGVSSLLHKEDIATVIAHELAHQWFGNAVTMKWWNDLWLNEGIATYLSYFAVDSVEPTFNIKEISIMNDLHDAFREDALASSHPLSPPPNNITTTNEILGMFDSISYSKGAIVLRMLANHVGEVVFNKGLQMYLKAFQYGSVEKDDLWEYIQMAYNQNRFAKAVRNTDDIAGFMNPWTTQSGYPVITINTTDGQVYQKQFLFNNSVNSSNSWTVEIEFISNASSQFEKVYLYNNKPVNKEAFIAKNGEWFLANINCTGYYRVNYNPENWERLLAQLQKNRHSIPLVNRGQLIDDAFNLARAKLVNVTLALNSTLFLTKETEFLPWESAVRNLEYFILMFDRSEVYGPMQIYLREQVRELYNFFKTYTDDDSVPQNDHSLQYTQLLAIKLACSNGLPECVEMAKQKYAAWMKSNNTNSIHPNLRSEIYCQAVAAGEKEEWEFAWDMYQTSSNTSEKDQLRRALSCTKKIWLLSRYLDYTLDPEKIRLMDVGSTIYYIAQNAAGQALAWNFIRANWDYVSQGDGAMLIAGVTSRFSTEFELEELMRFQNYNLGGGAARAVSLAIEQTQVNIQWVKENKDVVLQWFEQKTSSVRQKEN</sequence>
<keyword evidence="13" id="KW-0325">Glycoprotein</keyword>
<dbReference type="InterPro" id="IPR027268">
    <property type="entry name" value="Peptidase_M4/M1_CTD_sf"/>
</dbReference>
<feature type="site" description="Transition state stabilizer" evidence="16">
    <location>
        <position position="483"/>
    </location>
</feature>
<evidence type="ECO:0000256" key="15">
    <source>
        <dbReference type="PIRSR" id="PIRSR634016-3"/>
    </source>
</evidence>
<comment type="cofactor">
    <cofactor evidence="15 17">
        <name>Zn(2+)</name>
        <dbReference type="ChEBI" id="CHEBI:29105"/>
    </cofactor>
    <text evidence="15 17">Binds 1 zinc ion per subunit.</text>
</comment>
<keyword evidence="9" id="KW-0735">Signal-anchor</keyword>
<evidence type="ECO:0000259" key="20">
    <source>
        <dbReference type="Pfam" id="PF17900"/>
    </source>
</evidence>
<evidence type="ECO:0000256" key="5">
    <source>
        <dbReference type="ARBA" id="ARBA00022692"/>
    </source>
</evidence>
<evidence type="ECO:0000256" key="6">
    <source>
        <dbReference type="ARBA" id="ARBA00022723"/>
    </source>
</evidence>
<evidence type="ECO:0000256" key="10">
    <source>
        <dbReference type="ARBA" id="ARBA00022989"/>
    </source>
</evidence>
<evidence type="ECO:0000256" key="4">
    <source>
        <dbReference type="ARBA" id="ARBA00022670"/>
    </source>
</evidence>
<evidence type="ECO:0000256" key="14">
    <source>
        <dbReference type="PIRSR" id="PIRSR634016-1"/>
    </source>
</evidence>
<dbReference type="EC" id="3.4.11.-" evidence="17"/>
<feature type="active site" description="Proton acceptor" evidence="14">
    <location>
        <position position="395"/>
    </location>
</feature>
<keyword evidence="10 17" id="KW-1133">Transmembrane helix</keyword>
<evidence type="ECO:0000256" key="7">
    <source>
        <dbReference type="ARBA" id="ARBA00022801"/>
    </source>
</evidence>
<reference evidence="21" key="2">
    <citation type="submission" date="2025-09" db="UniProtKB">
        <authorList>
            <consortium name="Ensembl"/>
        </authorList>
    </citation>
    <scope>IDENTIFICATION</scope>
</reference>
<evidence type="ECO:0000256" key="11">
    <source>
        <dbReference type="ARBA" id="ARBA00023049"/>
    </source>
</evidence>
<feature type="binding site" evidence="15">
    <location>
        <position position="417"/>
    </location>
    <ligand>
        <name>Zn(2+)</name>
        <dbReference type="ChEBI" id="CHEBI:29105"/>
        <note>catalytic</note>
    </ligand>
</feature>
<evidence type="ECO:0000256" key="12">
    <source>
        <dbReference type="ARBA" id="ARBA00023136"/>
    </source>
</evidence>
<dbReference type="InterPro" id="IPR042097">
    <property type="entry name" value="Aminopeptidase_N-like_N_sf"/>
</dbReference>
<dbReference type="InterPro" id="IPR014782">
    <property type="entry name" value="Peptidase_M1_dom"/>
</dbReference>
<keyword evidence="12 17" id="KW-0472">Membrane</keyword>
<feature type="binding site" evidence="15">
    <location>
        <position position="394"/>
    </location>
    <ligand>
        <name>Zn(2+)</name>
        <dbReference type="ChEBI" id="CHEBI:29105"/>
        <note>catalytic</note>
    </ligand>
</feature>
<evidence type="ECO:0000259" key="18">
    <source>
        <dbReference type="Pfam" id="PF01433"/>
    </source>
</evidence>
<dbReference type="InterPro" id="IPR024571">
    <property type="entry name" value="ERAP1-like_C_dom"/>
</dbReference>